<accession>A0A6P1YNT0</accession>
<dbReference type="SUPFAM" id="SSF52172">
    <property type="entry name" value="CheY-like"/>
    <property type="match status" value="1"/>
</dbReference>
<feature type="DNA-binding region" description="OmpR/PhoB-type" evidence="7">
    <location>
        <begin position="159"/>
        <end position="257"/>
    </location>
</feature>
<evidence type="ECO:0000313" key="11">
    <source>
        <dbReference type="EMBL" id="QIB35117.1"/>
    </source>
</evidence>
<dbReference type="FunFam" id="1.10.10.10:FF:000005">
    <property type="entry name" value="Two-component system response regulator"/>
    <property type="match status" value="1"/>
</dbReference>
<dbReference type="Gene3D" id="6.10.250.690">
    <property type="match status" value="1"/>
</dbReference>
<feature type="domain" description="Response regulatory" evidence="9">
    <location>
        <begin position="36"/>
        <end position="150"/>
    </location>
</feature>
<proteinExistence type="predicted"/>
<dbReference type="Pfam" id="PF00072">
    <property type="entry name" value="Response_reg"/>
    <property type="match status" value="1"/>
</dbReference>
<dbReference type="KEGG" id="apra:G3A50_16425"/>
<dbReference type="Proteomes" id="UP000464751">
    <property type="component" value="Chromosome"/>
</dbReference>
<dbReference type="InterPro" id="IPR001867">
    <property type="entry name" value="OmpR/PhoB-type_DNA-bd"/>
</dbReference>
<dbReference type="PANTHER" id="PTHR48111">
    <property type="entry name" value="REGULATOR OF RPOS"/>
    <property type="match status" value="1"/>
</dbReference>
<dbReference type="AlphaFoldDB" id="A0A6P1YNT0"/>
<keyword evidence="3" id="KW-0805">Transcription regulation</keyword>
<dbReference type="SMART" id="SM00862">
    <property type="entry name" value="Trans_reg_C"/>
    <property type="match status" value="1"/>
</dbReference>
<sequence length="260" mass="28916">METSSNPHSTHPVGSAPETTLEPADLRNASEASAMRLLVVEDDRDAADYLRKAFRESGHVVDLASNGEEGLTYACEGGYDVLIVDRMLPRRDGLSLITELRARGDQTPALILSALGQVDDRVTGLRAGGDDYLPKPYAFSELLARVEVLARRGAPQAADTVYRVADLELDRLAHSCTRAGQEIPLQPREFRLLEYLMRHAGQVVTRTMLLENVWDYHFDPQTNVIDVHVSRLRSKIDKGFDPQLLHTVRGAGYIIRDVAR</sequence>
<dbReference type="GO" id="GO:0032993">
    <property type="term" value="C:protein-DNA complex"/>
    <property type="evidence" value="ECO:0007669"/>
    <property type="project" value="TreeGrafter"/>
</dbReference>
<dbReference type="Gene3D" id="1.10.10.10">
    <property type="entry name" value="Winged helix-like DNA-binding domain superfamily/Winged helix DNA-binding domain"/>
    <property type="match status" value="1"/>
</dbReference>
<evidence type="ECO:0000256" key="2">
    <source>
        <dbReference type="ARBA" id="ARBA00023012"/>
    </source>
</evidence>
<dbReference type="PROSITE" id="PS51755">
    <property type="entry name" value="OMPR_PHOB"/>
    <property type="match status" value="1"/>
</dbReference>
<dbReference type="InterPro" id="IPR011006">
    <property type="entry name" value="CheY-like_superfamily"/>
</dbReference>
<dbReference type="EMBL" id="CP048630">
    <property type="protein sequence ID" value="QIB35117.1"/>
    <property type="molecule type" value="Genomic_DNA"/>
</dbReference>
<organism evidence="11 12">
    <name type="scientific">Ancylobacter pratisalsi</name>
    <dbReference type="NCBI Taxonomy" id="1745854"/>
    <lineage>
        <taxon>Bacteria</taxon>
        <taxon>Pseudomonadati</taxon>
        <taxon>Pseudomonadota</taxon>
        <taxon>Alphaproteobacteria</taxon>
        <taxon>Hyphomicrobiales</taxon>
        <taxon>Xanthobacteraceae</taxon>
        <taxon>Ancylobacter</taxon>
    </lineage>
</organism>
<dbReference type="Pfam" id="PF00486">
    <property type="entry name" value="Trans_reg_C"/>
    <property type="match status" value="1"/>
</dbReference>
<protein>
    <submittedName>
        <fullName evidence="11">Response regulator transcription factor</fullName>
    </submittedName>
</protein>
<dbReference type="InterPro" id="IPR001789">
    <property type="entry name" value="Sig_transdc_resp-reg_receiver"/>
</dbReference>
<dbReference type="Gene3D" id="3.40.50.2300">
    <property type="match status" value="1"/>
</dbReference>
<dbReference type="GO" id="GO:0006355">
    <property type="term" value="P:regulation of DNA-templated transcription"/>
    <property type="evidence" value="ECO:0007669"/>
    <property type="project" value="InterPro"/>
</dbReference>
<keyword evidence="1 6" id="KW-0597">Phosphoprotein</keyword>
<dbReference type="GO" id="GO:0005829">
    <property type="term" value="C:cytosol"/>
    <property type="evidence" value="ECO:0007669"/>
    <property type="project" value="TreeGrafter"/>
</dbReference>
<dbReference type="CDD" id="cd00383">
    <property type="entry name" value="trans_reg_C"/>
    <property type="match status" value="1"/>
</dbReference>
<evidence type="ECO:0000256" key="6">
    <source>
        <dbReference type="PROSITE-ProRule" id="PRU00169"/>
    </source>
</evidence>
<dbReference type="InterPro" id="IPR039420">
    <property type="entry name" value="WalR-like"/>
</dbReference>
<evidence type="ECO:0000256" key="5">
    <source>
        <dbReference type="ARBA" id="ARBA00023163"/>
    </source>
</evidence>
<feature type="modified residue" description="4-aspartylphosphate" evidence="6">
    <location>
        <position position="85"/>
    </location>
</feature>
<dbReference type="PROSITE" id="PS50110">
    <property type="entry name" value="RESPONSE_REGULATORY"/>
    <property type="match status" value="1"/>
</dbReference>
<name>A0A6P1YNT0_9HYPH</name>
<keyword evidence="2" id="KW-0902">Two-component regulatory system</keyword>
<evidence type="ECO:0000256" key="3">
    <source>
        <dbReference type="ARBA" id="ARBA00023015"/>
    </source>
</evidence>
<evidence type="ECO:0000256" key="7">
    <source>
        <dbReference type="PROSITE-ProRule" id="PRU01091"/>
    </source>
</evidence>
<dbReference type="PANTHER" id="PTHR48111:SF76">
    <property type="entry name" value="TWO-COMPONENT RESPONSE REGULATOR"/>
    <property type="match status" value="1"/>
</dbReference>
<evidence type="ECO:0000256" key="1">
    <source>
        <dbReference type="ARBA" id="ARBA00022553"/>
    </source>
</evidence>
<keyword evidence="4 7" id="KW-0238">DNA-binding</keyword>
<keyword evidence="5" id="KW-0804">Transcription</keyword>
<gene>
    <name evidence="11" type="ORF">G3A50_16425</name>
</gene>
<reference evidence="11 12" key="1">
    <citation type="submission" date="2020-02" db="EMBL/GenBank/DDBJ databases">
        <authorList>
            <person name="Li G."/>
        </authorList>
    </citation>
    <scope>NUCLEOTIDE SEQUENCE [LARGE SCALE GENOMIC DNA]</scope>
    <source>
        <strain evidence="11 12">DSM 102029</strain>
    </source>
</reference>
<keyword evidence="12" id="KW-1185">Reference proteome</keyword>
<evidence type="ECO:0000259" key="10">
    <source>
        <dbReference type="PROSITE" id="PS51755"/>
    </source>
</evidence>
<evidence type="ECO:0000256" key="4">
    <source>
        <dbReference type="ARBA" id="ARBA00023125"/>
    </source>
</evidence>
<evidence type="ECO:0000259" key="9">
    <source>
        <dbReference type="PROSITE" id="PS50110"/>
    </source>
</evidence>
<dbReference type="GO" id="GO:0000156">
    <property type="term" value="F:phosphorelay response regulator activity"/>
    <property type="evidence" value="ECO:0007669"/>
    <property type="project" value="TreeGrafter"/>
</dbReference>
<evidence type="ECO:0000256" key="8">
    <source>
        <dbReference type="SAM" id="MobiDB-lite"/>
    </source>
</evidence>
<evidence type="ECO:0000313" key="12">
    <source>
        <dbReference type="Proteomes" id="UP000464751"/>
    </source>
</evidence>
<dbReference type="InterPro" id="IPR036388">
    <property type="entry name" value="WH-like_DNA-bd_sf"/>
</dbReference>
<dbReference type="CDD" id="cd19935">
    <property type="entry name" value="REC_OmpR_CusR-like"/>
    <property type="match status" value="1"/>
</dbReference>
<dbReference type="SMART" id="SM00448">
    <property type="entry name" value="REC"/>
    <property type="match status" value="1"/>
</dbReference>
<feature type="domain" description="OmpR/PhoB-type" evidence="10">
    <location>
        <begin position="159"/>
        <end position="257"/>
    </location>
</feature>
<dbReference type="GO" id="GO:0000976">
    <property type="term" value="F:transcription cis-regulatory region binding"/>
    <property type="evidence" value="ECO:0007669"/>
    <property type="project" value="TreeGrafter"/>
</dbReference>
<feature type="region of interest" description="Disordered" evidence="8">
    <location>
        <begin position="1"/>
        <end position="22"/>
    </location>
</feature>